<proteinExistence type="inferred from homology"/>
<dbReference type="FunFam" id="3.40.640.10:FF:000033">
    <property type="entry name" value="Aspartate aminotransferase"/>
    <property type="match status" value="1"/>
</dbReference>
<dbReference type="PANTHER" id="PTHR43807:SF20">
    <property type="entry name" value="FI04487P"/>
    <property type="match status" value="1"/>
</dbReference>
<dbReference type="Proteomes" id="UP000095552">
    <property type="component" value="Unassembled WGS sequence"/>
</dbReference>
<feature type="domain" description="Aminotransferase class I/classII large" evidence="6">
    <location>
        <begin position="28"/>
        <end position="377"/>
    </location>
</feature>
<evidence type="ECO:0000259" key="6">
    <source>
        <dbReference type="Pfam" id="PF00155"/>
    </source>
</evidence>
<evidence type="ECO:0000256" key="2">
    <source>
        <dbReference type="ARBA" id="ARBA00007441"/>
    </source>
</evidence>
<dbReference type="Gene3D" id="3.90.1150.10">
    <property type="entry name" value="Aspartate Aminotransferase, domain 1"/>
    <property type="match status" value="1"/>
</dbReference>
<dbReference type="InterPro" id="IPR015424">
    <property type="entry name" value="PyrdxlP-dep_Trfase"/>
</dbReference>
<comment type="caution">
    <text evidence="7">The sequence shown here is derived from an EMBL/GenBank/DDBJ whole genome shotgun (WGS) entry which is preliminary data.</text>
</comment>
<dbReference type="InterPro" id="IPR004839">
    <property type="entry name" value="Aminotransferase_I/II_large"/>
</dbReference>
<dbReference type="NCBIfam" id="NF006569">
    <property type="entry name" value="PRK09082.1"/>
    <property type="match status" value="1"/>
</dbReference>
<comment type="cofactor">
    <cofactor evidence="1">
        <name>pyridoxal 5'-phosphate</name>
        <dbReference type="ChEBI" id="CHEBI:597326"/>
    </cofactor>
</comment>
<sequence length="380" mass="42529">MQINSKLPNVGTTIFSIMSKMANDHGAINLAQGFPDFPVSPQLIDRVHHYMKQGFNQYAPMPGVPVLRKAIADKTERCYGWRPNEDQEITVTCGAIEAINSTISALIHAGDEVIIMDPAYDAYEPIINLQGAKAIGVPLRKTDYSIDWQAVESKITDRTKMIMINSPHNPSGAIISADDLRNLEMLTSGTDIFILSDEVYEHILFDGDLHQSVLRSEELRNRSIVTSSFGKTFHATGWRMGYLVAPTGIMAEVRKVHQYNTFTIHTATQYAIADYLADASNYESVAPMYQQKRDFFLNKMASSKFKPIPAKGTYFQLMDFSAISDTGDVEFSEWMTKEIGVATIPMSVFYQDKQDNKVLRFCFAKDEETLAAAAEKLCAL</sequence>
<dbReference type="RefSeq" id="WP_069833549.1">
    <property type="nucleotide sequence ID" value="NZ_MDGQ01000003.1"/>
</dbReference>
<name>A0A1E5T4N5_9BACT</name>
<dbReference type="GO" id="GO:0005737">
    <property type="term" value="C:cytoplasm"/>
    <property type="evidence" value="ECO:0007669"/>
    <property type="project" value="TreeGrafter"/>
</dbReference>
<dbReference type="InterPro" id="IPR015422">
    <property type="entry name" value="PyrdxlP-dep_Trfase_small"/>
</dbReference>
<keyword evidence="4 7" id="KW-0808">Transferase</keyword>
<organism evidence="7 8">
    <name type="scientific">Roseivirga misakiensis</name>
    <dbReference type="NCBI Taxonomy" id="1563681"/>
    <lineage>
        <taxon>Bacteria</taxon>
        <taxon>Pseudomonadati</taxon>
        <taxon>Bacteroidota</taxon>
        <taxon>Cytophagia</taxon>
        <taxon>Cytophagales</taxon>
        <taxon>Roseivirgaceae</taxon>
        <taxon>Roseivirga</taxon>
    </lineage>
</organism>
<dbReference type="GO" id="GO:0030170">
    <property type="term" value="F:pyridoxal phosphate binding"/>
    <property type="evidence" value="ECO:0007669"/>
    <property type="project" value="InterPro"/>
</dbReference>
<keyword evidence="8" id="KW-1185">Reference proteome</keyword>
<keyword evidence="5" id="KW-0663">Pyridoxal phosphate</keyword>
<evidence type="ECO:0000313" key="8">
    <source>
        <dbReference type="Proteomes" id="UP000095552"/>
    </source>
</evidence>
<dbReference type="SUPFAM" id="SSF53383">
    <property type="entry name" value="PLP-dependent transferases"/>
    <property type="match status" value="1"/>
</dbReference>
<dbReference type="Pfam" id="PF00155">
    <property type="entry name" value="Aminotran_1_2"/>
    <property type="match status" value="1"/>
</dbReference>
<dbReference type="InterPro" id="IPR051326">
    <property type="entry name" value="Kynurenine-oxoglutarate_AT"/>
</dbReference>
<dbReference type="PANTHER" id="PTHR43807">
    <property type="entry name" value="FI04487P"/>
    <property type="match status" value="1"/>
</dbReference>
<dbReference type="STRING" id="1563681.BFP71_00755"/>
<evidence type="ECO:0000313" key="7">
    <source>
        <dbReference type="EMBL" id="OEK06237.1"/>
    </source>
</evidence>
<accession>A0A1E5T4N5</accession>
<evidence type="ECO:0000256" key="4">
    <source>
        <dbReference type="ARBA" id="ARBA00022679"/>
    </source>
</evidence>
<dbReference type="AlphaFoldDB" id="A0A1E5T4N5"/>
<comment type="similarity">
    <text evidence="2">Belongs to the class-I pyridoxal-phosphate-dependent aminotransferase family.</text>
</comment>
<reference evidence="7 8" key="1">
    <citation type="submission" date="2016-08" db="EMBL/GenBank/DDBJ databases">
        <title>Draft genome of Fabibacter sp. strain SK-8.</title>
        <authorList>
            <person name="Wong S.-K."/>
            <person name="Hamasaki K."/>
            <person name="Yoshizawa S."/>
        </authorList>
    </citation>
    <scope>NUCLEOTIDE SEQUENCE [LARGE SCALE GENOMIC DNA]</scope>
    <source>
        <strain evidence="7 8">SK-8</strain>
    </source>
</reference>
<dbReference type="GO" id="GO:0016212">
    <property type="term" value="F:kynurenine-oxoglutarate transaminase activity"/>
    <property type="evidence" value="ECO:0007669"/>
    <property type="project" value="TreeGrafter"/>
</dbReference>
<dbReference type="InterPro" id="IPR015421">
    <property type="entry name" value="PyrdxlP-dep_Trfase_major"/>
</dbReference>
<evidence type="ECO:0000256" key="1">
    <source>
        <dbReference type="ARBA" id="ARBA00001933"/>
    </source>
</evidence>
<evidence type="ECO:0000256" key="3">
    <source>
        <dbReference type="ARBA" id="ARBA00022576"/>
    </source>
</evidence>
<dbReference type="EMBL" id="MDGQ01000003">
    <property type="protein sequence ID" value="OEK06237.1"/>
    <property type="molecule type" value="Genomic_DNA"/>
</dbReference>
<dbReference type="CDD" id="cd00609">
    <property type="entry name" value="AAT_like"/>
    <property type="match status" value="1"/>
</dbReference>
<dbReference type="Gene3D" id="3.40.640.10">
    <property type="entry name" value="Type I PLP-dependent aspartate aminotransferase-like (Major domain)"/>
    <property type="match status" value="1"/>
</dbReference>
<dbReference type="OrthoDB" id="1489696at2"/>
<protein>
    <submittedName>
        <fullName evidence="7">Aminotransferase</fullName>
    </submittedName>
</protein>
<gene>
    <name evidence="7" type="ORF">BFP71_00755</name>
</gene>
<keyword evidence="3 7" id="KW-0032">Aminotransferase</keyword>
<evidence type="ECO:0000256" key="5">
    <source>
        <dbReference type="ARBA" id="ARBA00022898"/>
    </source>
</evidence>